<proteinExistence type="predicted"/>
<sequence length="100" mass="10873">MPAMPCTAMMHATDIRAHSSDPGKTEWYEVGLEQILKGIWPAFGEISPGPFHRCAKNASTRPSVTASTRANPTRPHLARNASFGSRFDACHAVHGDDARD</sequence>
<accession>A0A0X3BJ72</accession>
<feature type="compositionally biased region" description="Polar residues" evidence="1">
    <location>
        <begin position="57"/>
        <end position="71"/>
    </location>
</feature>
<feature type="region of interest" description="Disordered" evidence="1">
    <location>
        <begin position="57"/>
        <end position="79"/>
    </location>
</feature>
<dbReference type="EMBL" id="LT158599">
    <property type="protein sequence ID" value="CVK31949.1"/>
    <property type="molecule type" value="Genomic_DNA"/>
</dbReference>
<dbReference type="Proteomes" id="UP000069850">
    <property type="component" value="Chromosome 1"/>
</dbReference>
<evidence type="ECO:0000313" key="3">
    <source>
        <dbReference type="Proteomes" id="UP000069850"/>
    </source>
</evidence>
<dbReference type="RefSeq" id="WP_157203623.1">
    <property type="nucleotide sequence ID" value="NZ_LT158599.1"/>
</dbReference>
<dbReference type="AlphaFoldDB" id="A0A0X3BJ72"/>
<dbReference type="GeneID" id="27136748"/>
<organism evidence="2 3">
    <name type="scientific">Methanoculleus bourgensis</name>
    <dbReference type="NCBI Taxonomy" id="83986"/>
    <lineage>
        <taxon>Archaea</taxon>
        <taxon>Methanobacteriati</taxon>
        <taxon>Methanobacteriota</taxon>
        <taxon>Stenosarchaea group</taxon>
        <taxon>Methanomicrobia</taxon>
        <taxon>Methanomicrobiales</taxon>
        <taxon>Methanomicrobiaceae</taxon>
        <taxon>Methanoculleus</taxon>
    </lineage>
</organism>
<reference evidence="2 3" key="1">
    <citation type="submission" date="2016-01" db="EMBL/GenBank/DDBJ databases">
        <authorList>
            <person name="Manzoor S."/>
        </authorList>
    </citation>
    <scope>NUCLEOTIDE SEQUENCE [LARGE SCALE GENOMIC DNA]</scope>
    <source>
        <strain evidence="2">Methanoculleus sp MAB1</strain>
    </source>
</reference>
<name>A0A0X3BJ72_9EURY</name>
<protein>
    <submittedName>
        <fullName evidence="2">Uncharacterized protein</fullName>
    </submittedName>
</protein>
<evidence type="ECO:0000313" key="2">
    <source>
        <dbReference type="EMBL" id="CVK31949.1"/>
    </source>
</evidence>
<dbReference type="KEGG" id="mema:MMAB1_0735"/>
<evidence type="ECO:0000256" key="1">
    <source>
        <dbReference type="SAM" id="MobiDB-lite"/>
    </source>
</evidence>
<gene>
    <name evidence="2" type="ORF">MMAB1_0735</name>
</gene>